<dbReference type="Proteomes" id="UP001652431">
    <property type="component" value="Unassembled WGS sequence"/>
</dbReference>
<dbReference type="Pfam" id="PF00534">
    <property type="entry name" value="Glycos_transf_1"/>
    <property type="match status" value="1"/>
</dbReference>
<dbReference type="Pfam" id="PF13439">
    <property type="entry name" value="Glyco_transf_4"/>
    <property type="match status" value="1"/>
</dbReference>
<dbReference type="PANTHER" id="PTHR45947">
    <property type="entry name" value="SULFOQUINOVOSYL TRANSFERASE SQD2"/>
    <property type="match status" value="1"/>
</dbReference>
<dbReference type="EMBL" id="JAOQJU010000003">
    <property type="protein sequence ID" value="MCU6685953.1"/>
    <property type="molecule type" value="Genomic_DNA"/>
</dbReference>
<sequence>MKRVLVGFIMDGKGGGIDRYLLNFLEAVQDQDVEIDFLTDKVDKGLETYLRAYRSEIYAVAGLKHPVKQFRQVCAILRRKQYDMVYLNVSTAIDCVAAFAAKHMKVRERAIHSHSSGNDCESSVQRLVYNVAHRICKAFCWRAGTRFYGCSVKAGRWLFPGKIVESDRFEVIYNAVDRRKYQYHPDWRKEMRAGLGVEGKFVVGSIGNFCYQKNYPFLIDVFEQLYKLENDAVLLLAGKGVQLDAIRRRVKEKELEDAVKFLGFREDADRLYQAMDVFLLPSRFEGLPVVGVEAQSTKLPCVLSSSITPETKIQDHCYFLDLKAGPKRWAQFIAEHREYDREQVKLLKEAKNYDLEIQTEQLRRIVCH</sequence>
<dbReference type="GO" id="GO:0016757">
    <property type="term" value="F:glycosyltransferase activity"/>
    <property type="evidence" value="ECO:0007669"/>
    <property type="project" value="UniProtKB-KW"/>
</dbReference>
<keyword evidence="3" id="KW-0328">Glycosyltransferase</keyword>
<evidence type="ECO:0000259" key="2">
    <source>
        <dbReference type="Pfam" id="PF13439"/>
    </source>
</evidence>
<keyword evidence="4" id="KW-1185">Reference proteome</keyword>
<dbReference type="InterPro" id="IPR028098">
    <property type="entry name" value="Glyco_trans_4-like_N"/>
</dbReference>
<evidence type="ECO:0000313" key="3">
    <source>
        <dbReference type="EMBL" id="MCU6685953.1"/>
    </source>
</evidence>
<gene>
    <name evidence="3" type="ORF">OCV99_05140</name>
</gene>
<organism evidence="3 4">
    <name type="scientific">Dorea acetigenes</name>
    <dbReference type="NCBI Taxonomy" id="2981787"/>
    <lineage>
        <taxon>Bacteria</taxon>
        <taxon>Bacillati</taxon>
        <taxon>Bacillota</taxon>
        <taxon>Clostridia</taxon>
        <taxon>Lachnospirales</taxon>
        <taxon>Lachnospiraceae</taxon>
        <taxon>Dorea</taxon>
    </lineage>
</organism>
<dbReference type="Gene3D" id="3.40.50.2000">
    <property type="entry name" value="Glycogen Phosphorylase B"/>
    <property type="match status" value="2"/>
</dbReference>
<evidence type="ECO:0000313" key="4">
    <source>
        <dbReference type="Proteomes" id="UP001652431"/>
    </source>
</evidence>
<accession>A0ABT2RKK5</accession>
<protein>
    <submittedName>
        <fullName evidence="3">Glycosyltransferase</fullName>
        <ecNumber evidence="3">2.4.-.-</ecNumber>
    </submittedName>
</protein>
<dbReference type="SUPFAM" id="SSF53756">
    <property type="entry name" value="UDP-Glycosyltransferase/glycogen phosphorylase"/>
    <property type="match status" value="1"/>
</dbReference>
<dbReference type="RefSeq" id="WP_158368858.1">
    <property type="nucleotide sequence ID" value="NZ_JAOQJU010000003.1"/>
</dbReference>
<dbReference type="EC" id="2.4.-.-" evidence="3"/>
<evidence type="ECO:0000259" key="1">
    <source>
        <dbReference type="Pfam" id="PF00534"/>
    </source>
</evidence>
<comment type="caution">
    <text evidence="3">The sequence shown here is derived from an EMBL/GenBank/DDBJ whole genome shotgun (WGS) entry which is preliminary data.</text>
</comment>
<proteinExistence type="predicted"/>
<reference evidence="3 4" key="1">
    <citation type="journal article" date="2021" name="ISME Commun">
        <title>Automated analysis of genomic sequences facilitates high-throughput and comprehensive description of bacteria.</title>
        <authorList>
            <person name="Hitch T.C.A."/>
        </authorList>
    </citation>
    <scope>NUCLEOTIDE SEQUENCE [LARGE SCALE GENOMIC DNA]</scope>
    <source>
        <strain evidence="3 4">Sanger_03</strain>
    </source>
</reference>
<dbReference type="InterPro" id="IPR050194">
    <property type="entry name" value="Glycosyltransferase_grp1"/>
</dbReference>
<dbReference type="PANTHER" id="PTHR45947:SF3">
    <property type="entry name" value="SULFOQUINOVOSYL TRANSFERASE SQD2"/>
    <property type="match status" value="1"/>
</dbReference>
<dbReference type="InterPro" id="IPR001296">
    <property type="entry name" value="Glyco_trans_1"/>
</dbReference>
<feature type="domain" description="Glycosyltransferase subfamily 4-like N-terminal" evidence="2">
    <location>
        <begin position="15"/>
        <end position="178"/>
    </location>
</feature>
<name>A0ABT2RKK5_9FIRM</name>
<feature type="domain" description="Glycosyl transferase family 1" evidence="1">
    <location>
        <begin position="190"/>
        <end position="306"/>
    </location>
</feature>
<keyword evidence="3" id="KW-0808">Transferase</keyword>